<dbReference type="Gene3D" id="3.20.20.450">
    <property type="entry name" value="EAL domain"/>
    <property type="match status" value="1"/>
</dbReference>
<dbReference type="AlphaFoldDB" id="A0A1H0UEV8"/>
<dbReference type="CDD" id="cd01949">
    <property type="entry name" value="GGDEF"/>
    <property type="match status" value="1"/>
</dbReference>
<evidence type="ECO:0000259" key="3">
    <source>
        <dbReference type="PROSITE" id="PS50883"/>
    </source>
</evidence>
<accession>A0A1H0UEV8</accession>
<dbReference type="PROSITE" id="PS50112">
    <property type="entry name" value="PAS"/>
    <property type="match status" value="1"/>
</dbReference>
<evidence type="ECO:0000259" key="4">
    <source>
        <dbReference type="PROSITE" id="PS50887"/>
    </source>
</evidence>
<dbReference type="Pfam" id="PF08448">
    <property type="entry name" value="PAS_4"/>
    <property type="match status" value="1"/>
</dbReference>
<name>A0A1H0UEV8_9PSEU</name>
<dbReference type="Pfam" id="PF00563">
    <property type="entry name" value="EAL"/>
    <property type="match status" value="1"/>
</dbReference>
<dbReference type="SMART" id="SM00052">
    <property type="entry name" value="EAL"/>
    <property type="match status" value="1"/>
</dbReference>
<dbReference type="CDD" id="cd00130">
    <property type="entry name" value="PAS"/>
    <property type="match status" value="1"/>
</dbReference>
<dbReference type="InterPro" id="IPR052155">
    <property type="entry name" value="Biofilm_reg_signaling"/>
</dbReference>
<evidence type="ECO:0000259" key="2">
    <source>
        <dbReference type="PROSITE" id="PS50113"/>
    </source>
</evidence>
<dbReference type="InterPro" id="IPR000700">
    <property type="entry name" value="PAS-assoc_C"/>
</dbReference>
<dbReference type="SMART" id="SM00267">
    <property type="entry name" value="GGDEF"/>
    <property type="match status" value="1"/>
</dbReference>
<dbReference type="PROSITE" id="PS50883">
    <property type="entry name" value="EAL"/>
    <property type="match status" value="1"/>
</dbReference>
<feature type="domain" description="PAS" evidence="1">
    <location>
        <begin position="141"/>
        <end position="195"/>
    </location>
</feature>
<dbReference type="PANTHER" id="PTHR44757:SF2">
    <property type="entry name" value="BIOFILM ARCHITECTURE MAINTENANCE PROTEIN MBAA"/>
    <property type="match status" value="1"/>
</dbReference>
<dbReference type="InterPro" id="IPR043128">
    <property type="entry name" value="Rev_trsase/Diguanyl_cyclase"/>
</dbReference>
<dbReference type="InterPro" id="IPR000014">
    <property type="entry name" value="PAS"/>
</dbReference>
<dbReference type="EMBL" id="FNJB01000011">
    <property type="protein sequence ID" value="SDP64681.1"/>
    <property type="molecule type" value="Genomic_DNA"/>
</dbReference>
<gene>
    <name evidence="5" type="ORF">SAMN05192558_111135</name>
</gene>
<dbReference type="SMART" id="SM00091">
    <property type="entry name" value="PAS"/>
    <property type="match status" value="1"/>
</dbReference>
<evidence type="ECO:0000313" key="5">
    <source>
        <dbReference type="EMBL" id="SDP64681.1"/>
    </source>
</evidence>
<feature type="domain" description="EAL" evidence="3">
    <location>
        <begin position="428"/>
        <end position="682"/>
    </location>
</feature>
<dbReference type="Proteomes" id="UP000199651">
    <property type="component" value="Unassembled WGS sequence"/>
</dbReference>
<evidence type="ECO:0000259" key="1">
    <source>
        <dbReference type="PROSITE" id="PS50112"/>
    </source>
</evidence>
<dbReference type="Gene3D" id="3.30.450.20">
    <property type="entry name" value="PAS domain"/>
    <property type="match status" value="1"/>
</dbReference>
<organism evidence="5 6">
    <name type="scientific">Actinokineospora alba</name>
    <dbReference type="NCBI Taxonomy" id="504798"/>
    <lineage>
        <taxon>Bacteria</taxon>
        <taxon>Bacillati</taxon>
        <taxon>Actinomycetota</taxon>
        <taxon>Actinomycetes</taxon>
        <taxon>Pseudonocardiales</taxon>
        <taxon>Pseudonocardiaceae</taxon>
        <taxon>Actinokineospora</taxon>
    </lineage>
</organism>
<dbReference type="NCBIfam" id="TIGR00254">
    <property type="entry name" value="GGDEF"/>
    <property type="match status" value="1"/>
</dbReference>
<dbReference type="PROSITE" id="PS50887">
    <property type="entry name" value="GGDEF"/>
    <property type="match status" value="1"/>
</dbReference>
<dbReference type="InterPro" id="IPR000160">
    <property type="entry name" value="GGDEF_dom"/>
</dbReference>
<dbReference type="Pfam" id="PF00990">
    <property type="entry name" value="GGDEF"/>
    <property type="match status" value="1"/>
</dbReference>
<dbReference type="InterPro" id="IPR029787">
    <property type="entry name" value="Nucleotide_cyclase"/>
</dbReference>
<dbReference type="SUPFAM" id="SSF55073">
    <property type="entry name" value="Nucleotide cyclase"/>
    <property type="match status" value="1"/>
</dbReference>
<keyword evidence="6" id="KW-1185">Reference proteome</keyword>
<feature type="domain" description="GGDEF" evidence="4">
    <location>
        <begin position="289"/>
        <end position="419"/>
    </location>
</feature>
<feature type="domain" description="PAC" evidence="2">
    <location>
        <begin position="206"/>
        <end position="258"/>
    </location>
</feature>
<evidence type="ECO:0000313" key="6">
    <source>
        <dbReference type="Proteomes" id="UP000199651"/>
    </source>
</evidence>
<dbReference type="SUPFAM" id="SSF55785">
    <property type="entry name" value="PYP-like sensor domain (PAS domain)"/>
    <property type="match status" value="1"/>
</dbReference>
<dbReference type="SUPFAM" id="SSF141868">
    <property type="entry name" value="EAL domain-like"/>
    <property type="match status" value="1"/>
</dbReference>
<proteinExistence type="predicted"/>
<dbReference type="Gene3D" id="3.30.70.270">
    <property type="match status" value="1"/>
</dbReference>
<protein>
    <submittedName>
        <fullName evidence="5">PAS domain S-box-containing protein/diguanylate cyclase (GGDEF) domain-containing protein</fullName>
    </submittedName>
</protein>
<dbReference type="NCBIfam" id="TIGR00229">
    <property type="entry name" value="sensory_box"/>
    <property type="match status" value="1"/>
</dbReference>
<dbReference type="InterPro" id="IPR035919">
    <property type="entry name" value="EAL_sf"/>
</dbReference>
<dbReference type="PROSITE" id="PS50113">
    <property type="entry name" value="PAC"/>
    <property type="match status" value="1"/>
</dbReference>
<dbReference type="OrthoDB" id="23692at2"/>
<dbReference type="InterPro" id="IPR013656">
    <property type="entry name" value="PAS_4"/>
</dbReference>
<dbReference type="STRING" id="504798.SAMN05421871_101446"/>
<sequence>MAEPTVRVRADQDTLVRSWLRAVAATAYVPRTSQEITAGLAEMVDTLVAAMVAEPFDPTPGTEVGERMVAEGLIGENTLQQSVAALAEGLHGPADRKVSLLVAVSSGYANALRNRTLAQQENMKIALHSAMRQAERDRRATESRFREVFASSAVGIAITELDGRFVETNPALATILACETGDLAGRSLAEFITNEPDVSGSPLAHLPDRQRLRRLNGETAWVYAKSSLLPDESGGPAYRVTMVQDLSELHLLGDRLSHQLLHDALTGVANRISFESRLETMHGKAAPTSTLTLCCLDLDAFSMVNTTYGHELGNRVLRTVAQRLEAVAGEKAVVARIGSDEFAVLVLDAPPVSEFVDAINAELSEPDYTDGVGLAVSASIGVVRAGPSAMSSAELFRAGESALRQARASGRRQWVEFDHDADKRDRALGSAATALPAAWENGELDLRYDVVARLADHKPVRVTAVPGLDRPAAGLPSAADLAETTGLSVALGPWLLSRSTEHVPVWRALFGSEPVHRVLLSPLQSADAELSGVINRAIAATAIPPGLLEVGLHTGTVTGNGDAQDNLRTLGDIGVVTALHGFAGGPREVTMAERFKVGAVLLADPFEGWRPDWLPHDCVQVETTRGLIDTMRSIGVSVGVRGVRDLAEARWWAELGADTGEGPAFGLGLAVDDVLSRVRSAK</sequence>
<dbReference type="PANTHER" id="PTHR44757">
    <property type="entry name" value="DIGUANYLATE CYCLASE DGCP"/>
    <property type="match status" value="1"/>
</dbReference>
<dbReference type="InterPro" id="IPR035965">
    <property type="entry name" value="PAS-like_dom_sf"/>
</dbReference>
<dbReference type="RefSeq" id="WP_091381732.1">
    <property type="nucleotide sequence ID" value="NZ_FNDV01000001.1"/>
</dbReference>
<reference evidence="6" key="1">
    <citation type="submission" date="2016-10" db="EMBL/GenBank/DDBJ databases">
        <authorList>
            <person name="Varghese N."/>
            <person name="Submissions S."/>
        </authorList>
    </citation>
    <scope>NUCLEOTIDE SEQUENCE [LARGE SCALE GENOMIC DNA]</scope>
    <source>
        <strain evidence="6">IBRC-M 10655</strain>
    </source>
</reference>
<dbReference type="InterPro" id="IPR001633">
    <property type="entry name" value="EAL_dom"/>
</dbReference>